<dbReference type="InParanoid" id="A0A2K1QSI4"/>
<dbReference type="Proteomes" id="UP000243797">
    <property type="component" value="Unassembled WGS sequence"/>
</dbReference>
<comment type="caution">
    <text evidence="3">The sequence shown here is derived from an EMBL/GenBank/DDBJ whole genome shotgun (WGS) entry which is preliminary data.</text>
</comment>
<evidence type="ECO:0000313" key="4">
    <source>
        <dbReference type="Proteomes" id="UP000243797"/>
    </source>
</evidence>
<dbReference type="GO" id="GO:0005975">
    <property type="term" value="P:carbohydrate metabolic process"/>
    <property type="evidence" value="ECO:0007669"/>
    <property type="project" value="InterPro"/>
</dbReference>
<accession>A0A2K1QSI4</accession>
<evidence type="ECO:0000313" key="3">
    <source>
        <dbReference type="EMBL" id="PNS18056.1"/>
    </source>
</evidence>
<evidence type="ECO:0000256" key="1">
    <source>
        <dbReference type="SAM" id="SignalP"/>
    </source>
</evidence>
<dbReference type="PROSITE" id="PS50022">
    <property type="entry name" value="FA58C_3"/>
    <property type="match status" value="1"/>
</dbReference>
<proteinExistence type="predicted"/>
<name>A0A2K1QSI4_9PEZI</name>
<dbReference type="SUPFAM" id="SSF48208">
    <property type="entry name" value="Six-hairpin glycosidases"/>
    <property type="match status" value="1"/>
</dbReference>
<feature type="chain" id="PRO_5014469248" description="F5/8 type C domain-containing protein" evidence="1">
    <location>
        <begin position="20"/>
        <end position="665"/>
    </location>
</feature>
<dbReference type="STRING" id="2082308.A0A2K1QSI4"/>
<dbReference type="InterPro" id="IPR008928">
    <property type="entry name" value="6-hairpin_glycosidase_sf"/>
</dbReference>
<keyword evidence="1" id="KW-0732">Signal</keyword>
<dbReference type="Gene3D" id="1.50.10.10">
    <property type="match status" value="1"/>
</dbReference>
<feature type="domain" description="F5/8 type C" evidence="2">
    <location>
        <begin position="564"/>
        <end position="665"/>
    </location>
</feature>
<gene>
    <name evidence="3" type="ORF">CAC42_4015</name>
</gene>
<dbReference type="InterPro" id="IPR008979">
    <property type="entry name" value="Galactose-bd-like_sf"/>
</dbReference>
<dbReference type="InterPro" id="IPR012341">
    <property type="entry name" value="6hp_glycosidase-like_sf"/>
</dbReference>
<dbReference type="InterPro" id="IPR054491">
    <property type="entry name" value="MGH1-like_GH"/>
</dbReference>
<dbReference type="EMBL" id="NKHZ01000047">
    <property type="protein sequence ID" value="PNS18056.1"/>
    <property type="molecule type" value="Genomic_DNA"/>
</dbReference>
<dbReference type="GO" id="GO:0003824">
    <property type="term" value="F:catalytic activity"/>
    <property type="evidence" value="ECO:0007669"/>
    <property type="project" value="UniProtKB-ARBA"/>
</dbReference>
<sequence length="665" mass="75436">MRLSTTALVALSGTAALAALDTQGLARQYFGNDAPWYLNKIPFFEISDAKIQQVYYYRWSIFRAHQRDLGQRGYISTEFADDVGWQLEPWASLNDATGFHIGEGRWLRDRRYVNDYINNMYTGLNDRHFTDYLADSAWGQYLVDGDSGSITSWLNSMTNLYNQWQNDHFDTGKGLFYIEPLLDATEYTISSIDASGGRDGFTGGVAFRPTINSYMWANALAIANVADLAGRADVASDYRNRASALKSRFQADIWNTTLQHFIDRHQQTNQYVQYYQPIRGRELAGYVPWMFGMPDNTAQYNAAWNQLSNTNEFQGSNGLRTVGPTYQYYMRQYRYDGPTGLRECQWNGPVWPYQVTQVHLAMANLLNKYQQNIVTKDTYLKELRRYTELHYINGKLDLQEDYEPDKAGVIVGLDRSHHYFHSGYNDLIISGLVGIRPRADNTLEVNPLISSSSDITYFRLQDVAYHGHTITVQYDKSGSRYNQGAGLRVEVDGAVAATLATIGRVTANISRNPPSAITRRIAKSIQLYRDQFPKGSASSGQNAERIHDAIDGRVWFYPELPHGWDSDATSGDSTQWYNIDFGSATQVSACELAFFADGGSFDLPTYYDILKLDGSNWVKIYGFGENLIANGIVNVNWDTITTNQIRVQFGQKAGKRTRLAEFKVY</sequence>
<dbReference type="Pfam" id="PF22422">
    <property type="entry name" value="MGH1-like_GH"/>
    <property type="match status" value="1"/>
</dbReference>
<dbReference type="OrthoDB" id="5382128at2759"/>
<dbReference type="SUPFAM" id="SSF49785">
    <property type="entry name" value="Galactose-binding domain-like"/>
    <property type="match status" value="1"/>
</dbReference>
<reference evidence="3 4" key="1">
    <citation type="submission" date="2017-06" db="EMBL/GenBank/DDBJ databases">
        <title>Draft genome sequence of a variant of Elsinoe murrayae.</title>
        <authorList>
            <person name="Cheng Q."/>
        </authorList>
    </citation>
    <scope>NUCLEOTIDE SEQUENCE [LARGE SCALE GENOMIC DNA]</scope>
    <source>
        <strain evidence="3 4">CQ-2017a</strain>
    </source>
</reference>
<keyword evidence="4" id="KW-1185">Reference proteome</keyword>
<protein>
    <recommendedName>
        <fullName evidence="2">F5/8 type C domain-containing protein</fullName>
    </recommendedName>
</protein>
<dbReference type="AlphaFoldDB" id="A0A2K1QSI4"/>
<dbReference type="Gene3D" id="2.60.120.260">
    <property type="entry name" value="Galactose-binding domain-like"/>
    <property type="match status" value="1"/>
</dbReference>
<dbReference type="Pfam" id="PF00754">
    <property type="entry name" value="F5_F8_type_C"/>
    <property type="match status" value="1"/>
</dbReference>
<dbReference type="InterPro" id="IPR000421">
    <property type="entry name" value="FA58C"/>
</dbReference>
<feature type="signal peptide" evidence="1">
    <location>
        <begin position="1"/>
        <end position="19"/>
    </location>
</feature>
<evidence type="ECO:0000259" key="2">
    <source>
        <dbReference type="PROSITE" id="PS50022"/>
    </source>
</evidence>
<organism evidence="3 4">
    <name type="scientific">Sphaceloma murrayae</name>
    <dbReference type="NCBI Taxonomy" id="2082308"/>
    <lineage>
        <taxon>Eukaryota</taxon>
        <taxon>Fungi</taxon>
        <taxon>Dikarya</taxon>
        <taxon>Ascomycota</taxon>
        <taxon>Pezizomycotina</taxon>
        <taxon>Dothideomycetes</taxon>
        <taxon>Dothideomycetidae</taxon>
        <taxon>Myriangiales</taxon>
        <taxon>Elsinoaceae</taxon>
        <taxon>Sphaceloma</taxon>
    </lineage>
</organism>